<accession>A0ABQ1I6K4</accession>
<sequence length="176" mass="19775">MFRFLSVLLCLVSLTACTIRPATDYNVDQDFSQYKDFAFAPLAEDAVLSIDEQRIQAELAKQLQAKGLQAVEQEQADMLVAYRIDEASELEAIGGNFTFGMGSRHGMIGVSSPDRYKERKYGKLVVEFIDPKAKSLIWRSISQSKLGETMGPERRAEFIQKQLGLMLESYPPKPEA</sequence>
<keyword evidence="4" id="KW-1185">Reference proteome</keyword>
<dbReference type="RefSeq" id="WP_055733087.1">
    <property type="nucleotide sequence ID" value="NZ_BMDY01000029.1"/>
</dbReference>
<comment type="caution">
    <text evidence="3">The sequence shown here is derived from an EMBL/GenBank/DDBJ whole genome shotgun (WGS) entry which is preliminary data.</text>
</comment>
<evidence type="ECO:0000256" key="1">
    <source>
        <dbReference type="SAM" id="SignalP"/>
    </source>
</evidence>
<dbReference type="InterPro" id="IPR025411">
    <property type="entry name" value="DUF4136"/>
</dbReference>
<dbReference type="EMBL" id="BMDY01000029">
    <property type="protein sequence ID" value="GGB19190.1"/>
    <property type="molecule type" value="Genomic_DNA"/>
</dbReference>
<dbReference type="PROSITE" id="PS51257">
    <property type="entry name" value="PROKAR_LIPOPROTEIN"/>
    <property type="match status" value="1"/>
</dbReference>
<name>A0ABQ1I6K4_9ALTE</name>
<reference evidence="4" key="1">
    <citation type="journal article" date="2019" name="Int. J. Syst. Evol. Microbiol.">
        <title>The Global Catalogue of Microorganisms (GCM) 10K type strain sequencing project: providing services to taxonomists for standard genome sequencing and annotation.</title>
        <authorList>
            <consortium name="The Broad Institute Genomics Platform"/>
            <consortium name="The Broad Institute Genome Sequencing Center for Infectious Disease"/>
            <person name="Wu L."/>
            <person name="Ma J."/>
        </authorList>
    </citation>
    <scope>NUCLEOTIDE SEQUENCE [LARGE SCALE GENOMIC DNA]</scope>
    <source>
        <strain evidence="4">CGMCC 1.10131</strain>
    </source>
</reference>
<dbReference type="Proteomes" id="UP000651977">
    <property type="component" value="Unassembled WGS sequence"/>
</dbReference>
<gene>
    <name evidence="3" type="ORF">GCM10007414_35740</name>
</gene>
<proteinExistence type="predicted"/>
<feature type="chain" id="PRO_5047438962" description="DUF4136 domain-containing protein" evidence="1">
    <location>
        <begin position="23"/>
        <end position="176"/>
    </location>
</feature>
<dbReference type="Pfam" id="PF13590">
    <property type="entry name" value="DUF4136"/>
    <property type="match status" value="1"/>
</dbReference>
<dbReference type="Gene3D" id="3.30.160.670">
    <property type="match status" value="1"/>
</dbReference>
<feature type="domain" description="DUF4136" evidence="2">
    <location>
        <begin position="22"/>
        <end position="172"/>
    </location>
</feature>
<evidence type="ECO:0000313" key="4">
    <source>
        <dbReference type="Proteomes" id="UP000651977"/>
    </source>
</evidence>
<evidence type="ECO:0000259" key="2">
    <source>
        <dbReference type="Pfam" id="PF13590"/>
    </source>
</evidence>
<keyword evidence="1" id="KW-0732">Signal</keyword>
<evidence type="ECO:0000313" key="3">
    <source>
        <dbReference type="EMBL" id="GGB19190.1"/>
    </source>
</evidence>
<organism evidence="3 4">
    <name type="scientific">Agarivorans gilvus</name>
    <dbReference type="NCBI Taxonomy" id="680279"/>
    <lineage>
        <taxon>Bacteria</taxon>
        <taxon>Pseudomonadati</taxon>
        <taxon>Pseudomonadota</taxon>
        <taxon>Gammaproteobacteria</taxon>
        <taxon>Alteromonadales</taxon>
        <taxon>Alteromonadaceae</taxon>
        <taxon>Agarivorans</taxon>
    </lineage>
</organism>
<protein>
    <recommendedName>
        <fullName evidence="2">DUF4136 domain-containing protein</fullName>
    </recommendedName>
</protein>
<feature type="signal peptide" evidence="1">
    <location>
        <begin position="1"/>
        <end position="22"/>
    </location>
</feature>